<dbReference type="EMBL" id="BKZW01000004">
    <property type="protein sequence ID" value="GER91733.1"/>
    <property type="molecule type" value="Genomic_DNA"/>
</dbReference>
<dbReference type="SUPFAM" id="SSF52540">
    <property type="entry name" value="P-loop containing nucleoside triphosphate hydrolases"/>
    <property type="match status" value="1"/>
</dbReference>
<organism evidence="4 5">
    <name type="scientific">Dictyobacter vulcani</name>
    <dbReference type="NCBI Taxonomy" id="2607529"/>
    <lineage>
        <taxon>Bacteria</taxon>
        <taxon>Bacillati</taxon>
        <taxon>Chloroflexota</taxon>
        <taxon>Ktedonobacteria</taxon>
        <taxon>Ktedonobacterales</taxon>
        <taxon>Dictyobacteraceae</taxon>
        <taxon>Dictyobacter</taxon>
    </lineage>
</organism>
<accession>A0A5J4KW53</accession>
<keyword evidence="2" id="KW-0067">ATP-binding</keyword>
<protein>
    <submittedName>
        <fullName evidence="4">Recombinase</fullName>
    </submittedName>
</protein>
<name>A0A5J4KW53_9CHLR</name>
<evidence type="ECO:0000313" key="5">
    <source>
        <dbReference type="Proteomes" id="UP000326912"/>
    </source>
</evidence>
<dbReference type="InterPro" id="IPR010624">
    <property type="entry name" value="KaiC_dom"/>
</dbReference>
<dbReference type="InterPro" id="IPR027417">
    <property type="entry name" value="P-loop_NTPase"/>
</dbReference>
<proteinExistence type="predicted"/>
<dbReference type="PROSITE" id="PS51146">
    <property type="entry name" value="KAIC"/>
    <property type="match status" value="1"/>
</dbReference>
<dbReference type="Pfam" id="PF06745">
    <property type="entry name" value="ATPase"/>
    <property type="match status" value="1"/>
</dbReference>
<keyword evidence="1" id="KW-0547">Nucleotide-binding</keyword>
<evidence type="ECO:0000256" key="2">
    <source>
        <dbReference type="ARBA" id="ARBA00022840"/>
    </source>
</evidence>
<dbReference type="Gene3D" id="3.40.50.300">
    <property type="entry name" value="P-loop containing nucleotide triphosphate hydrolases"/>
    <property type="match status" value="1"/>
</dbReference>
<dbReference type="Proteomes" id="UP000326912">
    <property type="component" value="Unassembled WGS sequence"/>
</dbReference>
<dbReference type="InterPro" id="IPR014774">
    <property type="entry name" value="KaiC-like_dom"/>
</dbReference>
<keyword evidence="5" id="KW-1185">Reference proteome</keyword>
<dbReference type="AlphaFoldDB" id="A0A5J4KW53"/>
<dbReference type="PANTHER" id="PTHR43637">
    <property type="entry name" value="UPF0273 PROTEIN TM_0370"/>
    <property type="match status" value="1"/>
</dbReference>
<feature type="domain" description="KaiC" evidence="3">
    <location>
        <begin position="12"/>
        <end position="246"/>
    </location>
</feature>
<reference evidence="4 5" key="1">
    <citation type="submission" date="2019-10" db="EMBL/GenBank/DDBJ databases">
        <title>Dictyobacter vulcani sp. nov., within the class Ktedonobacteria, isolated from soil of volcanic Mt. Zao.</title>
        <authorList>
            <person name="Zheng Y."/>
            <person name="Wang C.M."/>
            <person name="Sakai Y."/>
            <person name="Abe K."/>
            <person name="Yokota A."/>
            <person name="Yabe S."/>
        </authorList>
    </citation>
    <scope>NUCLEOTIDE SEQUENCE [LARGE SCALE GENOMIC DNA]</scope>
    <source>
        <strain evidence="4 5">W12</strain>
    </source>
</reference>
<evidence type="ECO:0000313" key="4">
    <source>
        <dbReference type="EMBL" id="GER91733.1"/>
    </source>
</evidence>
<dbReference type="RefSeq" id="WP_151759345.1">
    <property type="nucleotide sequence ID" value="NZ_BKZW01000004.1"/>
</dbReference>
<sequence length="246" mass="27551">MTENYHELARIERVPSGIAGFDQIIHGGLLKGETYLIMGAPGAGKTIFGNQLCFNHVAAGGRAIYMTVLAETHSRMLSHMQSFDFFSSEPIADKLTYLSGYSTLEQQGLDALLTLIRKEVRRHRASLLVIDGMITIEQNANSLSERKEFLHSLSVITEAVGCTTVLLMQYEKMAYDQPEHTMVDGLFNLSSHLSDSRWIRELQVHKFRAVAFWKVVTCMPFRPQVSNSIPVSMPCSSRKAGLCLQH</sequence>
<evidence type="ECO:0000259" key="3">
    <source>
        <dbReference type="PROSITE" id="PS51146"/>
    </source>
</evidence>
<gene>
    <name evidence="4" type="ORF">KDW_58950</name>
</gene>
<dbReference type="GO" id="GO:0005524">
    <property type="term" value="F:ATP binding"/>
    <property type="evidence" value="ECO:0007669"/>
    <property type="project" value="UniProtKB-KW"/>
</dbReference>
<comment type="caution">
    <text evidence="4">The sequence shown here is derived from an EMBL/GenBank/DDBJ whole genome shotgun (WGS) entry which is preliminary data.</text>
</comment>
<evidence type="ECO:0000256" key="1">
    <source>
        <dbReference type="ARBA" id="ARBA00022741"/>
    </source>
</evidence>